<reference evidence="1 2" key="1">
    <citation type="submission" date="2018-07" db="EMBL/GenBank/DDBJ databases">
        <title>Halioglobus sp. genome submission.</title>
        <authorList>
            <person name="Ye M.-Q."/>
            <person name="Du Z.-J."/>
        </authorList>
    </citation>
    <scope>NUCLEOTIDE SEQUENCE [LARGE SCALE GENOMIC DNA]</scope>
    <source>
        <strain evidence="1 2">U0301</strain>
    </source>
</reference>
<comment type="caution">
    <text evidence="1">The sequence shown here is derived from an EMBL/GenBank/DDBJ whole genome shotgun (WGS) entry which is preliminary data.</text>
</comment>
<organism evidence="1 2">
    <name type="scientific">Seongchinamella sediminis</name>
    <dbReference type="NCBI Taxonomy" id="2283635"/>
    <lineage>
        <taxon>Bacteria</taxon>
        <taxon>Pseudomonadati</taxon>
        <taxon>Pseudomonadota</taxon>
        <taxon>Gammaproteobacteria</taxon>
        <taxon>Cellvibrionales</taxon>
        <taxon>Halieaceae</taxon>
        <taxon>Seongchinamella</taxon>
    </lineage>
</organism>
<evidence type="ECO:0000313" key="2">
    <source>
        <dbReference type="Proteomes" id="UP000265509"/>
    </source>
</evidence>
<dbReference type="InterPro" id="IPR027417">
    <property type="entry name" value="P-loop_NTPase"/>
</dbReference>
<dbReference type="Proteomes" id="UP000265509">
    <property type="component" value="Unassembled WGS sequence"/>
</dbReference>
<proteinExistence type="predicted"/>
<dbReference type="SUPFAM" id="SSF52540">
    <property type="entry name" value="P-loop containing nucleoside triphosphate hydrolases"/>
    <property type="match status" value="1"/>
</dbReference>
<evidence type="ECO:0008006" key="3">
    <source>
        <dbReference type="Google" id="ProtNLM"/>
    </source>
</evidence>
<sequence>MQRLEEKWRSFFSMAEEGNWVVSAESLCRLSESGLAALKAFVEPYFDQVRVVAYVRDPLRALKSQWEQNVKEMREPLSAQALLRQTKRRQNYRFFQRWIDAFGRDNFVLRRFDPAGFAGGNLLSDFFQAAQVELAGELELPEQEANQSLGTEGVALLLAMNSRYPLYREGQLNPERGLAGRQHLFYRLMREARVTPLALDVKFDAGEAERFNRRIDYVNSLLPEGQAFAGVEPSEEGTALPDASQVPADYAVELVNGLCHLVDEMADRSDHLLRRVKALELALEKRGDGGEDQD</sequence>
<dbReference type="RefSeq" id="WP_117952175.1">
    <property type="nucleotide sequence ID" value="NZ_QRAN01000001.1"/>
</dbReference>
<name>A0A3L7E3Y3_9GAMM</name>
<protein>
    <recommendedName>
        <fullName evidence="3">Sulfotransferase family protein</fullName>
    </recommendedName>
</protein>
<keyword evidence="2" id="KW-1185">Reference proteome</keyword>
<dbReference type="AlphaFoldDB" id="A0A3L7E3Y3"/>
<dbReference type="OrthoDB" id="547265at2"/>
<gene>
    <name evidence="1" type="ORF">DWB85_00635</name>
</gene>
<accession>A0A3L7E3Y3</accession>
<dbReference type="EMBL" id="QRAN01000001">
    <property type="protein sequence ID" value="RLQ23695.1"/>
    <property type="molecule type" value="Genomic_DNA"/>
</dbReference>
<dbReference type="Gene3D" id="3.40.50.300">
    <property type="entry name" value="P-loop containing nucleotide triphosphate hydrolases"/>
    <property type="match status" value="1"/>
</dbReference>
<evidence type="ECO:0000313" key="1">
    <source>
        <dbReference type="EMBL" id="RLQ23695.1"/>
    </source>
</evidence>